<feature type="binding site" evidence="3">
    <location>
        <position position="56"/>
    </location>
    <ligand>
        <name>substrate</name>
    </ligand>
</feature>
<comment type="function">
    <text evidence="3">NAD-dependent lysine deacetylase and desuccinylase that specifically removes acetyl and succinyl groups on target proteins. Modulates the activities of several proteins which are inactive in their acylated form.</text>
</comment>
<dbReference type="GO" id="GO:0036054">
    <property type="term" value="F:protein-malonyllysine demalonylase activity"/>
    <property type="evidence" value="ECO:0007669"/>
    <property type="project" value="InterPro"/>
</dbReference>
<comment type="similarity">
    <text evidence="3">Belongs to the sirtuin family. Class III subfamily.</text>
</comment>
<dbReference type="GO" id="GO:0036055">
    <property type="term" value="F:protein-succinyllysine desuccinylase activity"/>
    <property type="evidence" value="ECO:0007669"/>
    <property type="project" value="UniProtKB-UniRule"/>
</dbReference>
<dbReference type="InterPro" id="IPR029035">
    <property type="entry name" value="DHS-like_NAD/FAD-binding_dom"/>
</dbReference>
<evidence type="ECO:0000313" key="6">
    <source>
        <dbReference type="EMBL" id="PIE31152.1"/>
    </source>
</evidence>
<dbReference type="PROSITE" id="PS50305">
    <property type="entry name" value="SIRTUIN"/>
    <property type="match status" value="1"/>
</dbReference>
<feature type="domain" description="Deacetylase sirtuin-type" evidence="5">
    <location>
        <begin position="1"/>
        <end position="230"/>
    </location>
</feature>
<dbReference type="EC" id="2.3.1.286" evidence="3"/>
<dbReference type="HAMAP" id="MF_01121">
    <property type="entry name" value="Sirtuin_ClassIII"/>
    <property type="match status" value="1"/>
</dbReference>
<feature type="binding site" evidence="3">
    <location>
        <begin position="173"/>
        <end position="175"/>
    </location>
    <ligand>
        <name>NAD(+)</name>
        <dbReference type="ChEBI" id="CHEBI:57540"/>
    </ligand>
</feature>
<comment type="domain">
    <text evidence="3">2 residues (Tyr-53 and Arg-56) present in a large hydrophobic pocket are probably involved in substrate specificity. They are important for desuccinylation activity, but dispensable for deacetylation activity.</text>
</comment>
<dbReference type="PANTHER" id="PTHR11085:SF4">
    <property type="entry name" value="NAD-DEPENDENT PROTEIN DEACYLASE"/>
    <property type="match status" value="1"/>
</dbReference>
<dbReference type="Gene3D" id="3.40.50.1220">
    <property type="entry name" value="TPP-binding domain"/>
    <property type="match status" value="1"/>
</dbReference>
<proteinExistence type="inferred from homology"/>
<comment type="catalytic activity">
    <reaction evidence="3">
        <text>N(6)-succinyl-L-lysyl-[protein] + NAD(+) + H2O = 2''-O-succinyl-ADP-D-ribose + nicotinamide + L-lysyl-[protein]</text>
        <dbReference type="Rhea" id="RHEA:47668"/>
        <dbReference type="Rhea" id="RHEA-COMP:9752"/>
        <dbReference type="Rhea" id="RHEA-COMP:11877"/>
        <dbReference type="ChEBI" id="CHEBI:15377"/>
        <dbReference type="ChEBI" id="CHEBI:17154"/>
        <dbReference type="ChEBI" id="CHEBI:29969"/>
        <dbReference type="ChEBI" id="CHEBI:57540"/>
        <dbReference type="ChEBI" id="CHEBI:87830"/>
        <dbReference type="ChEBI" id="CHEBI:87832"/>
    </reaction>
</comment>
<dbReference type="GO" id="GO:0005737">
    <property type="term" value="C:cytoplasm"/>
    <property type="evidence" value="ECO:0007669"/>
    <property type="project" value="UniProtKB-SubCell"/>
</dbReference>
<dbReference type="Gene3D" id="3.30.1600.10">
    <property type="entry name" value="SIR2/SIRT2 'Small Domain"/>
    <property type="match status" value="1"/>
</dbReference>
<sequence>MKKIVVFTGSGVSAPSGLDTFRDEGGIWSRYRIEEVATPEAWQSDPGKVTEFYNLRRAQLERVKPNPAHYAIAELEKKYDVTVVTQNVDDLHERGGSSRVLHLHGELCKARSDKGGGDILDIGYRKIELGERHPDCSAGGVLRPHIVWFGEPVLGADEAVQVIRNCDIIIVVGTSLQVYPAAGFVEEAPVSSDKYLVDLDSLEIPDGYTVLRGSADALLPELVCRLLEEADG</sequence>
<evidence type="ECO:0000313" key="7">
    <source>
        <dbReference type="Proteomes" id="UP000230821"/>
    </source>
</evidence>
<comment type="caution">
    <text evidence="6">The sequence shown here is derived from an EMBL/GenBank/DDBJ whole genome shotgun (WGS) entry which is preliminary data.</text>
</comment>
<dbReference type="Proteomes" id="UP000230821">
    <property type="component" value="Unassembled WGS sequence"/>
</dbReference>
<dbReference type="SUPFAM" id="SSF52467">
    <property type="entry name" value="DHS-like NAD/FAD-binding domain"/>
    <property type="match status" value="1"/>
</dbReference>
<evidence type="ECO:0000256" key="1">
    <source>
        <dbReference type="ARBA" id="ARBA00022679"/>
    </source>
</evidence>
<dbReference type="InterPro" id="IPR027546">
    <property type="entry name" value="Sirtuin_class_III"/>
</dbReference>
<feature type="active site" description="Proton acceptor" evidence="3">
    <location>
        <position position="104"/>
    </location>
</feature>
<dbReference type="GO" id="GO:0017136">
    <property type="term" value="F:histone deacetylase activity, NAD-dependent"/>
    <property type="evidence" value="ECO:0007669"/>
    <property type="project" value="TreeGrafter"/>
</dbReference>
<dbReference type="InterPro" id="IPR026591">
    <property type="entry name" value="Sirtuin_cat_small_dom_sf"/>
</dbReference>
<comment type="caution">
    <text evidence="3 4">Lacks conserved residue(s) required for the propagation of feature annotation.</text>
</comment>
<accession>A0A2G6K832</accession>
<feature type="binding site" evidence="3">
    <location>
        <begin position="86"/>
        <end position="89"/>
    </location>
    <ligand>
        <name>NAD(+)</name>
        <dbReference type="ChEBI" id="CHEBI:57540"/>
    </ligand>
</feature>
<dbReference type="InterPro" id="IPR050134">
    <property type="entry name" value="NAD-dep_sirtuin_deacylases"/>
</dbReference>
<evidence type="ECO:0000256" key="4">
    <source>
        <dbReference type="PROSITE-ProRule" id="PRU00236"/>
    </source>
</evidence>
<dbReference type="PANTHER" id="PTHR11085">
    <property type="entry name" value="NAD-DEPENDENT PROTEIN DEACYLASE SIRTUIN-5, MITOCHONDRIAL-RELATED"/>
    <property type="match status" value="1"/>
</dbReference>
<comment type="catalytic activity">
    <reaction evidence="3">
        <text>N(6)-acetyl-L-lysyl-[protein] + NAD(+) + H2O = 2''-O-acetyl-ADP-D-ribose + nicotinamide + L-lysyl-[protein]</text>
        <dbReference type="Rhea" id="RHEA:43636"/>
        <dbReference type="Rhea" id="RHEA-COMP:9752"/>
        <dbReference type="Rhea" id="RHEA-COMP:10731"/>
        <dbReference type="ChEBI" id="CHEBI:15377"/>
        <dbReference type="ChEBI" id="CHEBI:17154"/>
        <dbReference type="ChEBI" id="CHEBI:29969"/>
        <dbReference type="ChEBI" id="CHEBI:57540"/>
        <dbReference type="ChEBI" id="CHEBI:61930"/>
        <dbReference type="ChEBI" id="CHEBI:83767"/>
        <dbReference type="EC" id="2.3.1.286"/>
    </reaction>
</comment>
<dbReference type="InterPro" id="IPR026590">
    <property type="entry name" value="Ssirtuin_cat_dom"/>
</dbReference>
<evidence type="ECO:0000259" key="5">
    <source>
        <dbReference type="PROSITE" id="PS50305"/>
    </source>
</evidence>
<dbReference type="GO" id="GO:0070403">
    <property type="term" value="F:NAD+ binding"/>
    <property type="evidence" value="ECO:0007669"/>
    <property type="project" value="UniProtKB-UniRule"/>
</dbReference>
<dbReference type="Pfam" id="PF02146">
    <property type="entry name" value="SIR2"/>
    <property type="match status" value="1"/>
</dbReference>
<name>A0A2G6K832_9BACT</name>
<organism evidence="6 7">
    <name type="scientific">candidate division KSB3 bacterium</name>
    <dbReference type="NCBI Taxonomy" id="2044937"/>
    <lineage>
        <taxon>Bacteria</taxon>
        <taxon>candidate division KSB3</taxon>
    </lineage>
</organism>
<comment type="subcellular location">
    <subcellularLocation>
        <location evidence="3">Cytoplasm</location>
    </subcellularLocation>
</comment>
<keyword evidence="3" id="KW-0963">Cytoplasm</keyword>
<keyword evidence="1" id="KW-0808">Transferase</keyword>
<feature type="binding site" evidence="3">
    <location>
        <position position="215"/>
    </location>
    <ligand>
        <name>NAD(+)</name>
        <dbReference type="ChEBI" id="CHEBI:57540"/>
    </ligand>
</feature>
<reference evidence="6 7" key="1">
    <citation type="submission" date="2017-10" db="EMBL/GenBank/DDBJ databases">
        <title>Novel microbial diversity and functional potential in the marine mammal oral microbiome.</title>
        <authorList>
            <person name="Dudek N.K."/>
            <person name="Sun C.L."/>
            <person name="Burstein D."/>
            <person name="Kantor R.S."/>
            <person name="Aliaga Goltsman D.S."/>
            <person name="Bik E.M."/>
            <person name="Thomas B.C."/>
            <person name="Banfield J.F."/>
            <person name="Relman D.A."/>
        </authorList>
    </citation>
    <scope>NUCLEOTIDE SEQUENCE [LARGE SCALE GENOMIC DNA]</scope>
    <source>
        <strain evidence="6">DOLJORAL78_47_16</strain>
    </source>
</reference>
<dbReference type="AlphaFoldDB" id="A0A2G6K832"/>
<keyword evidence="2 3" id="KW-0520">NAD</keyword>
<dbReference type="InterPro" id="IPR003000">
    <property type="entry name" value="Sirtuin"/>
</dbReference>
<gene>
    <name evidence="3" type="primary">cobB</name>
    <name evidence="6" type="ORF">CSA56_19235</name>
</gene>
<feature type="binding site" evidence="3">
    <location>
        <position position="53"/>
    </location>
    <ligand>
        <name>substrate</name>
    </ligand>
</feature>
<evidence type="ECO:0000256" key="3">
    <source>
        <dbReference type="HAMAP-Rule" id="MF_01121"/>
    </source>
</evidence>
<dbReference type="EMBL" id="PDSK01000187">
    <property type="protein sequence ID" value="PIE31152.1"/>
    <property type="molecule type" value="Genomic_DNA"/>
</dbReference>
<protein>
    <recommendedName>
        <fullName evidence="3">NAD-dependent protein deacylase</fullName>
        <ecNumber evidence="3">2.3.1.286</ecNumber>
    </recommendedName>
    <alternativeName>
        <fullName evidence="3">Regulatory protein SIR2 homolog</fullName>
    </alternativeName>
</protein>
<evidence type="ECO:0000256" key="2">
    <source>
        <dbReference type="ARBA" id="ARBA00023027"/>
    </source>
</evidence>